<name>A0A6J5N0A6_9CAUD</name>
<protein>
    <submittedName>
        <fullName evidence="2">COG4626 Phage terminase-like protein, large subunit</fullName>
    </submittedName>
</protein>
<feature type="domain" description="Terminase large subunit-like ATPase" evidence="1">
    <location>
        <begin position="73"/>
        <end position="224"/>
    </location>
</feature>
<dbReference type="PANTHER" id="PTHR41287">
    <property type="match status" value="1"/>
</dbReference>
<evidence type="ECO:0000313" key="2">
    <source>
        <dbReference type="EMBL" id="CAB4149409.1"/>
    </source>
</evidence>
<dbReference type="InterPro" id="IPR005021">
    <property type="entry name" value="Terminase_largesu-like"/>
</dbReference>
<proteinExistence type="predicted"/>
<dbReference type="PANTHER" id="PTHR41287:SF1">
    <property type="entry name" value="PROTEIN YMFN"/>
    <property type="match status" value="1"/>
</dbReference>
<organism evidence="2">
    <name type="scientific">uncultured Caudovirales phage</name>
    <dbReference type="NCBI Taxonomy" id="2100421"/>
    <lineage>
        <taxon>Viruses</taxon>
        <taxon>Duplodnaviria</taxon>
        <taxon>Heunggongvirae</taxon>
        <taxon>Uroviricota</taxon>
        <taxon>Caudoviricetes</taxon>
        <taxon>Peduoviridae</taxon>
        <taxon>Maltschvirus</taxon>
        <taxon>Maltschvirus maltsch</taxon>
    </lineage>
</organism>
<dbReference type="Gene3D" id="3.40.50.300">
    <property type="entry name" value="P-loop containing nucleotide triphosphate hydrolases"/>
    <property type="match status" value="1"/>
</dbReference>
<dbReference type="Pfam" id="PF03354">
    <property type="entry name" value="TerL_ATPase"/>
    <property type="match status" value="1"/>
</dbReference>
<reference evidence="2" key="1">
    <citation type="submission" date="2020-04" db="EMBL/GenBank/DDBJ databases">
        <authorList>
            <person name="Chiriac C."/>
            <person name="Salcher M."/>
            <person name="Ghai R."/>
            <person name="Kavagutti S V."/>
        </authorList>
    </citation>
    <scope>NUCLEOTIDE SEQUENCE</scope>
</reference>
<dbReference type="InterPro" id="IPR027417">
    <property type="entry name" value="P-loop_NTPase"/>
</dbReference>
<accession>A0A6J5N0A6</accession>
<dbReference type="InterPro" id="IPR046461">
    <property type="entry name" value="TerL_ATPase"/>
</dbReference>
<evidence type="ECO:0000259" key="1">
    <source>
        <dbReference type="Pfam" id="PF03354"/>
    </source>
</evidence>
<dbReference type="EMBL" id="LR796517">
    <property type="protein sequence ID" value="CAB4149409.1"/>
    <property type="molecule type" value="Genomic_DNA"/>
</dbReference>
<sequence>MPTANWYPTYWTEPLSEDFTTDGEKVINISQTLWRLPEKHDEILVLTDWQKWLIRHVLERYPDDYFDPSKAGRLRYKQVVISMPRKNGKSLLGALFALYGMLLHEPAPEVISVAASADQAKIVYRRLKHQVDSSELLGHFFSKSTEHRGLWTKDGTGMYKVIGSNVATAQGLHPSMVIFDELHVAKEDVWTAMSLGSATRTDGLTIGITTAGDDTSNLLKHLYERGMAAIQGQEDLERFGFFCWEAPKGCAIDDEEAVRSANPQLASGILNWESVKNELATMPEPDARRYRLNQFVSSMNAWIQVGAWSQCPEGRPTNPEVFAIERTSGWEYVSIVTAEMQEDGKIATELVASLNNTNIDEVIKVCMELGRYGKPFIMDSNVLDDLGAALKQKGLRVQFTSNKDLISASNNTYSRIMKKELLHPRDEIVTLQMQRAVRKNSGESWRIARKDSGTDIDAAVATVLAIWFVETQIKPQQMVH</sequence>
<gene>
    <name evidence="2" type="ORF">UFOVP542_10</name>
</gene>